<keyword evidence="1" id="KW-1133">Transmembrane helix</keyword>
<keyword evidence="3" id="KW-0496">Mitochondrion</keyword>
<protein>
    <submittedName>
        <fullName evidence="3">Uncharacterized protein</fullName>
    </submittedName>
</protein>
<reference evidence="3" key="1">
    <citation type="submission" date="2017-03" db="EMBL/GenBank/DDBJ databases">
        <title>The mitochondrial genome of the carnivorous plant Utricularia reniformis (Lentibulariaceae): structure, comparative analysis and evolutionary landmarks.</title>
        <authorList>
            <person name="Silva S.R."/>
            <person name="Alvarenga D.O."/>
            <person name="Michael T.P."/>
            <person name="Miranda V.F.O."/>
            <person name="Varani A.M."/>
        </authorList>
    </citation>
    <scope>NUCLEOTIDE SEQUENCE</scope>
</reference>
<dbReference type="EMBL" id="KY774314">
    <property type="protein sequence ID" value="ART32440.1"/>
    <property type="molecule type" value="Genomic_DNA"/>
</dbReference>
<keyword evidence="1" id="KW-0472">Membrane</keyword>
<gene>
    <name evidence="2" type="ORF">AEK19_MT0343</name>
    <name evidence="3" type="ORF">AEK19_MT2297</name>
</gene>
<dbReference type="AlphaFoldDB" id="A0A1Y0B4W3"/>
<organism evidence="3">
    <name type="scientific">Utricularia reniformis</name>
    <dbReference type="NCBI Taxonomy" id="192314"/>
    <lineage>
        <taxon>Eukaryota</taxon>
        <taxon>Viridiplantae</taxon>
        <taxon>Streptophyta</taxon>
        <taxon>Embryophyta</taxon>
        <taxon>Tracheophyta</taxon>
        <taxon>Spermatophyta</taxon>
        <taxon>Magnoliopsida</taxon>
        <taxon>eudicotyledons</taxon>
        <taxon>Gunneridae</taxon>
        <taxon>Pentapetalae</taxon>
        <taxon>asterids</taxon>
        <taxon>lamiids</taxon>
        <taxon>Lamiales</taxon>
        <taxon>Lentibulariaceae</taxon>
        <taxon>Utricularia</taxon>
    </lineage>
</organism>
<feature type="transmembrane region" description="Helical" evidence="1">
    <location>
        <begin position="37"/>
        <end position="57"/>
    </location>
</feature>
<keyword evidence="1" id="KW-0812">Transmembrane</keyword>
<evidence type="ECO:0000313" key="3">
    <source>
        <dbReference type="EMBL" id="ART32440.1"/>
    </source>
</evidence>
<accession>A0A1Y0B4W3</accession>
<sequence length="75" mass="8258">MRSPLLVKLIGISDFRECLLSTKNPLSSLPYLDSRCLLGLLSYLITAFTGSGLACVIRKTTQSRKSGSSWVLRSH</sequence>
<proteinExistence type="predicted"/>
<evidence type="ECO:0000256" key="1">
    <source>
        <dbReference type="SAM" id="Phobius"/>
    </source>
</evidence>
<geneLocation type="mitochondrion" evidence="3"/>
<evidence type="ECO:0000313" key="2">
    <source>
        <dbReference type="EMBL" id="ART30615.1"/>
    </source>
</evidence>
<dbReference type="EMBL" id="KY774314">
    <property type="protein sequence ID" value="ART30615.1"/>
    <property type="molecule type" value="Genomic_DNA"/>
</dbReference>
<name>A0A1Y0B4W3_9LAMI</name>